<dbReference type="OrthoDB" id="9772934at2"/>
<keyword evidence="7" id="KW-0560">Oxidoreductase</keyword>
<evidence type="ECO:0000259" key="9">
    <source>
        <dbReference type="Pfam" id="PF07992"/>
    </source>
</evidence>
<proteinExistence type="inferred from homology"/>
<dbReference type="InterPro" id="IPR051169">
    <property type="entry name" value="NADH-Q_oxidoreductase"/>
</dbReference>
<dbReference type="GO" id="GO:0004756">
    <property type="term" value="F:selenide, water dikinase activity"/>
    <property type="evidence" value="ECO:0007669"/>
    <property type="project" value="UniProtKB-EC"/>
</dbReference>
<dbReference type="RefSeq" id="WP_032524052.1">
    <property type="nucleotide sequence ID" value="NZ_CP138934.1"/>
</dbReference>
<evidence type="ECO:0000256" key="5">
    <source>
        <dbReference type="ARBA" id="ARBA00022827"/>
    </source>
</evidence>
<dbReference type="Gene3D" id="3.90.650.10">
    <property type="entry name" value="PurM-like C-terminal domain"/>
    <property type="match status" value="1"/>
</dbReference>
<keyword evidence="6" id="KW-0067">ATP-binding</keyword>
<evidence type="ECO:0000256" key="7">
    <source>
        <dbReference type="ARBA" id="ARBA00023002"/>
    </source>
</evidence>
<dbReference type="NCBIfam" id="TIGR04369">
    <property type="entry name" value="fusion_not_SelD"/>
    <property type="match status" value="1"/>
</dbReference>
<evidence type="ECO:0000313" key="11">
    <source>
        <dbReference type="Proteomes" id="UP000030598"/>
    </source>
</evidence>
<dbReference type="EMBL" id="JNAH01000003">
    <property type="protein sequence ID" value="KGF88538.1"/>
    <property type="molecule type" value="Genomic_DNA"/>
</dbReference>
<dbReference type="GO" id="GO:0003955">
    <property type="term" value="F:NAD(P)H dehydrogenase (quinone) activity"/>
    <property type="evidence" value="ECO:0007669"/>
    <property type="project" value="TreeGrafter"/>
</dbReference>
<comment type="similarity">
    <text evidence="2">Belongs to the NADH dehydrogenase family.</text>
</comment>
<dbReference type="InterPro" id="IPR036188">
    <property type="entry name" value="FAD/NAD-bd_sf"/>
</dbReference>
<dbReference type="InterPro" id="IPR023753">
    <property type="entry name" value="FAD/NAD-binding_dom"/>
</dbReference>
<dbReference type="SUPFAM" id="SSF51905">
    <property type="entry name" value="FAD/NAD(P)-binding domain"/>
    <property type="match status" value="2"/>
</dbReference>
<dbReference type="eggNOG" id="COG1252">
    <property type="taxonomic scope" value="Bacteria"/>
</dbReference>
<comment type="caution">
    <text evidence="10">The sequence shown here is derived from an EMBL/GenBank/DDBJ whole genome shotgun (WGS) entry which is preliminary data.</text>
</comment>
<name>A0A0A1ZK28_PROMR</name>
<keyword evidence="10" id="KW-0808">Transferase</keyword>
<organism evidence="10 11">
    <name type="scientific">Prochlorococcus marinus str. GP2</name>
    <dbReference type="NCBI Taxonomy" id="59925"/>
    <lineage>
        <taxon>Bacteria</taxon>
        <taxon>Bacillati</taxon>
        <taxon>Cyanobacteriota</taxon>
        <taxon>Cyanophyceae</taxon>
        <taxon>Synechococcales</taxon>
        <taxon>Prochlorococcaceae</taxon>
        <taxon>Prochlorococcus</taxon>
    </lineage>
</organism>
<evidence type="ECO:0000256" key="6">
    <source>
        <dbReference type="ARBA" id="ARBA00022840"/>
    </source>
</evidence>
<accession>A0A0A1ZK28</accession>
<dbReference type="SUPFAM" id="SSF55326">
    <property type="entry name" value="PurM N-terminal domain-like"/>
    <property type="match status" value="1"/>
</dbReference>
<dbReference type="AlphaFoldDB" id="A0A0A1ZK28"/>
<dbReference type="EC" id="2.7.9.3" evidence="10"/>
<dbReference type="InterPro" id="IPR036676">
    <property type="entry name" value="PurM-like_C_sf"/>
</dbReference>
<evidence type="ECO:0000256" key="1">
    <source>
        <dbReference type="ARBA" id="ARBA00001974"/>
    </source>
</evidence>
<dbReference type="eggNOG" id="COG0709">
    <property type="taxonomic scope" value="Bacteria"/>
</dbReference>
<dbReference type="Gene3D" id="3.50.50.100">
    <property type="match status" value="2"/>
</dbReference>
<sequence>MAFNHLVLIGGGHSNVSLLKKWLMFPKLMPEIPVSIISRDSHLVYSAMFPSVISKSITLEESLIDIKSLAKNAKVSFIEEEVKDIDFNLKKIVLSNRPSVNYSKLVLNYGSQTIIPKEFESLVKNRNAFLIKPFLSAYESILKEDIFDSVNELPFVVVGSGLAAIEVSYALRKRWGDRPLKLLCDSRKINKKILKSLRNSNIDLVEKLNFDYGKILLCTGNTSPLWAQKKLLDSDSYGRIITNQNLQIKSFSGIFAVGDCAVVGSAKRPASGVFAVKVVNTLVQNLKKDIEGRSLKKWFPQKIGLQIVNIFPSHQPKAFAIYRNFVFGPSFIFWILKHKIDLNFMKKFRSKRLIMKSSEKNISLNDCRGCAAKIPQFVLNKSLINSNLNSFASSPEDSVEIYQNGQDIILQSVDGFPALVSDPWLNAKITTLHACSDLWASGAKLSSAQALISLPKVEREFQIYLFSQSLQGIKSTVEDHGSELLGGHTFEARSLVNKPYSLGIDISLTVQGILKNGAKPWLKSGMNIGDILMMSRPLGVGIYFAGQTQNINMLSSSSEVINNLVESQQYLLDEIYLFQNQFKESLVNAATDITGYGFIGHLKEMVESSNLYRQSNNLEPLKVLLDLFAFKAYPGVFDLIRKDVKSTFFESNKEIFDKIYKVNKQKRIINFLNANSLDQETFNERISLLLDPQTCGPLLISCNRKYENVLKDKWYKVGEVVKM</sequence>
<dbReference type="STRING" id="59925.EU91_0471"/>
<dbReference type="InterPro" id="IPR036921">
    <property type="entry name" value="PurM-like_N_sf"/>
</dbReference>
<evidence type="ECO:0000256" key="2">
    <source>
        <dbReference type="ARBA" id="ARBA00005272"/>
    </source>
</evidence>
<feature type="domain" description="PurM-like N-terminal" evidence="8">
    <location>
        <begin position="406"/>
        <end position="513"/>
    </location>
</feature>
<feature type="domain" description="FAD/NAD(P)-binding" evidence="9">
    <location>
        <begin position="5"/>
        <end position="176"/>
    </location>
</feature>
<evidence type="ECO:0000256" key="4">
    <source>
        <dbReference type="ARBA" id="ARBA00022741"/>
    </source>
</evidence>
<gene>
    <name evidence="10" type="ORF">EU91_0471</name>
</gene>
<dbReference type="GO" id="GO:0005524">
    <property type="term" value="F:ATP binding"/>
    <property type="evidence" value="ECO:0007669"/>
    <property type="project" value="UniProtKB-KW"/>
</dbReference>
<protein>
    <submittedName>
        <fullName evidence="10">NADH dehydrogenase-like protein</fullName>
        <ecNumber evidence="10">2.7.9.3</ecNumber>
    </submittedName>
</protein>
<dbReference type="InterPro" id="IPR004536">
    <property type="entry name" value="SPS/SelD"/>
</dbReference>
<evidence type="ECO:0000313" key="10">
    <source>
        <dbReference type="EMBL" id="KGF88538.1"/>
    </source>
</evidence>
<comment type="cofactor">
    <cofactor evidence="1">
        <name>FAD</name>
        <dbReference type="ChEBI" id="CHEBI:57692"/>
    </cofactor>
</comment>
<dbReference type="PANTHER" id="PTHR42913:SF9">
    <property type="entry name" value="SLR1591 PROTEIN"/>
    <property type="match status" value="1"/>
</dbReference>
<dbReference type="Pfam" id="PF00586">
    <property type="entry name" value="AIRS"/>
    <property type="match status" value="1"/>
</dbReference>
<dbReference type="SUPFAM" id="SSF56042">
    <property type="entry name" value="PurM C-terminal domain-like"/>
    <property type="match status" value="1"/>
</dbReference>
<keyword evidence="5" id="KW-0274">FAD</keyword>
<dbReference type="GO" id="GO:0019646">
    <property type="term" value="P:aerobic electron transport chain"/>
    <property type="evidence" value="ECO:0007669"/>
    <property type="project" value="TreeGrafter"/>
</dbReference>
<dbReference type="InterPro" id="IPR016188">
    <property type="entry name" value="PurM-like_N"/>
</dbReference>
<evidence type="ECO:0000259" key="8">
    <source>
        <dbReference type="Pfam" id="PF00586"/>
    </source>
</evidence>
<dbReference type="Pfam" id="PF07992">
    <property type="entry name" value="Pyr_redox_2"/>
    <property type="match status" value="1"/>
</dbReference>
<dbReference type="Gene3D" id="3.30.1330.10">
    <property type="entry name" value="PurM-like, N-terminal domain"/>
    <property type="match status" value="1"/>
</dbReference>
<dbReference type="Proteomes" id="UP000030598">
    <property type="component" value="Unassembled WGS sequence"/>
</dbReference>
<reference evidence="11" key="1">
    <citation type="journal article" date="2014" name="Sci. Data">
        <title>Genomes of diverse isolates of the marine cyanobacterium Prochlorococcus.</title>
        <authorList>
            <person name="Biller S."/>
            <person name="Berube P."/>
            <person name="Thompson J."/>
            <person name="Kelly L."/>
            <person name="Roggensack S."/>
            <person name="Awad L."/>
            <person name="Roache-Johnson K."/>
            <person name="Ding H."/>
            <person name="Giovannoni S.J."/>
            <person name="Moore L.R."/>
            <person name="Chisholm S.W."/>
        </authorList>
    </citation>
    <scope>NUCLEOTIDE SEQUENCE [LARGE SCALE GENOMIC DNA]</scope>
    <source>
        <strain evidence="11">GP2</strain>
    </source>
</reference>
<keyword evidence="3" id="KW-0285">Flavoprotein</keyword>
<evidence type="ECO:0000256" key="3">
    <source>
        <dbReference type="ARBA" id="ARBA00022630"/>
    </source>
</evidence>
<dbReference type="PANTHER" id="PTHR42913">
    <property type="entry name" value="APOPTOSIS-INDUCING FACTOR 1"/>
    <property type="match status" value="1"/>
</dbReference>
<keyword evidence="4" id="KW-0547">Nucleotide-binding</keyword>
<dbReference type="InterPro" id="IPR030805">
    <property type="entry name" value="Oxidorec-SedlD_fusion"/>
</dbReference>
<dbReference type="NCBIfam" id="TIGR00476">
    <property type="entry name" value="selD"/>
    <property type="match status" value="1"/>
</dbReference>